<keyword evidence="12" id="KW-1185">Reference proteome</keyword>
<feature type="binding site" evidence="9">
    <location>
        <begin position="354"/>
        <end position="357"/>
    </location>
    <ligand>
        <name>ATP</name>
        <dbReference type="ChEBI" id="CHEBI:30616"/>
    </ligand>
</feature>
<comment type="pathway">
    <text evidence="9">Carbohydrate degradation; glycolysis; pyruvate from D-glyceraldehyde 3-phosphate: step 2/5.</text>
</comment>
<feature type="binding site" evidence="9">
    <location>
        <position position="119"/>
    </location>
    <ligand>
        <name>substrate</name>
    </ligand>
</feature>
<dbReference type="InterPro" id="IPR001576">
    <property type="entry name" value="Phosphoglycerate_kinase"/>
</dbReference>
<feature type="binding site" evidence="9">
    <location>
        <position position="37"/>
    </location>
    <ligand>
        <name>substrate</name>
    </ligand>
</feature>
<dbReference type="Proteomes" id="UP001595615">
    <property type="component" value="Unassembled WGS sequence"/>
</dbReference>
<feature type="binding site" evidence="9">
    <location>
        <position position="152"/>
    </location>
    <ligand>
        <name>substrate</name>
    </ligand>
</feature>
<evidence type="ECO:0000256" key="3">
    <source>
        <dbReference type="ARBA" id="ARBA00011245"/>
    </source>
</evidence>
<dbReference type="Pfam" id="PF00162">
    <property type="entry name" value="PGK"/>
    <property type="match status" value="1"/>
</dbReference>
<dbReference type="EMBL" id="JBHRXV010000011">
    <property type="protein sequence ID" value="MFC3713928.1"/>
    <property type="molecule type" value="Genomic_DNA"/>
</dbReference>
<proteinExistence type="inferred from homology"/>
<evidence type="ECO:0000256" key="4">
    <source>
        <dbReference type="ARBA" id="ARBA00013061"/>
    </source>
</evidence>
<dbReference type="Gene3D" id="3.40.50.1260">
    <property type="entry name" value="Phosphoglycerate kinase, N-terminal domain"/>
    <property type="match status" value="2"/>
</dbReference>
<name>A0ABV7XDV6_9SPHN</name>
<comment type="caution">
    <text evidence="9">Lacks conserved residue(s) required for the propagation of feature annotation.</text>
</comment>
<dbReference type="PIRSF" id="PIRSF000724">
    <property type="entry name" value="Pgk"/>
    <property type="match status" value="1"/>
</dbReference>
<evidence type="ECO:0000256" key="2">
    <source>
        <dbReference type="ARBA" id="ARBA00008982"/>
    </source>
</evidence>
<comment type="similarity">
    <text evidence="2 9 10">Belongs to the phosphoglycerate kinase family.</text>
</comment>
<feature type="binding site" evidence="9">
    <location>
        <begin position="22"/>
        <end position="24"/>
    </location>
    <ligand>
        <name>substrate</name>
    </ligand>
</feature>
<sequence length="397" mass="41157">MAFRTLDDIGEVRGKRILVRADLNVPMQNGAVSDDTRLRAAMPTIAELADKGAVVLVLSHFGRPKGGRDPSMSLKPAADALGGVLGRPVTLIDDCQGAEAEADVKALQPGQVAVLENTRFHAGEEKNDPALVEAMAKLGDLYVNDAFSAAHRAHASTEGLAHKLPAFAGRSMQAELEALQKALGEPERPVAAVVGGAKVSSKLDVLTNLVARVDHLIIGGGMANTFLAARGVDVGKSLCEHDLKDTALGILDKADAAGCTVHLPYDVVVAKEFKANAANRTVNVHEVAADEMILDVGPAAVEALGDALKNCRTLVWNGPMGAFEMTPFDTATVALAKIAAALTEAGQLVSVAGGGDTVAALNHAGVADKFSFVSTAGGAFLEWMEGKALPGVEALQR</sequence>
<evidence type="ECO:0000256" key="5">
    <source>
        <dbReference type="ARBA" id="ARBA00022679"/>
    </source>
</evidence>
<dbReference type="CDD" id="cd00318">
    <property type="entry name" value="Phosphoglycerate_kinase"/>
    <property type="match status" value="1"/>
</dbReference>
<keyword evidence="8 9" id="KW-0067">ATP-binding</keyword>
<dbReference type="HAMAP" id="MF_00145">
    <property type="entry name" value="Phosphoglyc_kinase"/>
    <property type="match status" value="1"/>
</dbReference>
<feature type="binding site" evidence="9">
    <location>
        <position position="202"/>
    </location>
    <ligand>
        <name>ATP</name>
        <dbReference type="ChEBI" id="CHEBI:30616"/>
    </ligand>
</feature>
<evidence type="ECO:0000256" key="9">
    <source>
        <dbReference type="HAMAP-Rule" id="MF_00145"/>
    </source>
</evidence>
<comment type="subcellular location">
    <subcellularLocation>
        <location evidence="9">Cytoplasm</location>
    </subcellularLocation>
</comment>
<feature type="binding site" evidence="9">
    <location>
        <begin position="60"/>
        <end position="63"/>
    </location>
    <ligand>
        <name>substrate</name>
    </ligand>
</feature>
<evidence type="ECO:0000313" key="12">
    <source>
        <dbReference type="Proteomes" id="UP001595615"/>
    </source>
</evidence>
<dbReference type="PANTHER" id="PTHR11406">
    <property type="entry name" value="PHOSPHOGLYCERATE KINASE"/>
    <property type="match status" value="1"/>
</dbReference>
<gene>
    <name evidence="9" type="primary">pgk</name>
    <name evidence="11" type="ORF">ACFOMD_15235</name>
</gene>
<dbReference type="PANTHER" id="PTHR11406:SF23">
    <property type="entry name" value="PHOSPHOGLYCERATE KINASE 1, CHLOROPLASTIC-RELATED"/>
    <property type="match status" value="1"/>
</dbReference>
<reference evidence="12" key="1">
    <citation type="journal article" date="2019" name="Int. J. Syst. Evol. Microbiol.">
        <title>The Global Catalogue of Microorganisms (GCM) 10K type strain sequencing project: providing services to taxonomists for standard genome sequencing and annotation.</title>
        <authorList>
            <consortium name="The Broad Institute Genomics Platform"/>
            <consortium name="The Broad Institute Genome Sequencing Center for Infectious Disease"/>
            <person name="Wu L."/>
            <person name="Ma J."/>
        </authorList>
    </citation>
    <scope>NUCLEOTIDE SEQUENCE [LARGE SCALE GENOMIC DNA]</scope>
    <source>
        <strain evidence="12">KCTC 42644</strain>
    </source>
</reference>
<evidence type="ECO:0000256" key="6">
    <source>
        <dbReference type="ARBA" id="ARBA00022741"/>
    </source>
</evidence>
<dbReference type="EC" id="2.7.2.3" evidence="4 9"/>
<dbReference type="InterPro" id="IPR015824">
    <property type="entry name" value="Phosphoglycerate_kinase_N"/>
</dbReference>
<comment type="subunit">
    <text evidence="3 9">Monomer.</text>
</comment>
<evidence type="ECO:0000256" key="1">
    <source>
        <dbReference type="ARBA" id="ARBA00000642"/>
    </source>
</evidence>
<evidence type="ECO:0000313" key="11">
    <source>
        <dbReference type="EMBL" id="MFC3713928.1"/>
    </source>
</evidence>
<dbReference type="InterPro" id="IPR036043">
    <property type="entry name" value="Phosphoglycerate_kinase_sf"/>
</dbReference>
<keyword evidence="6 9" id="KW-0547">Nucleotide-binding</keyword>
<keyword evidence="9" id="KW-0963">Cytoplasm</keyword>
<dbReference type="RefSeq" id="WP_380862890.1">
    <property type="nucleotide sequence ID" value="NZ_JBHRXV010000011.1"/>
</dbReference>
<feature type="binding site" evidence="9">
    <location>
        <position position="324"/>
    </location>
    <ligand>
        <name>ATP</name>
        <dbReference type="ChEBI" id="CHEBI:30616"/>
    </ligand>
</feature>
<accession>A0ABV7XDV6</accession>
<dbReference type="SUPFAM" id="SSF53748">
    <property type="entry name" value="Phosphoglycerate kinase"/>
    <property type="match status" value="1"/>
</dbReference>
<keyword evidence="7 9" id="KW-0418">Kinase</keyword>
<evidence type="ECO:0000256" key="10">
    <source>
        <dbReference type="RuleBase" id="RU000532"/>
    </source>
</evidence>
<comment type="caution">
    <text evidence="11">The sequence shown here is derived from an EMBL/GenBank/DDBJ whole genome shotgun (WGS) entry which is preliminary data.</text>
</comment>
<evidence type="ECO:0000256" key="7">
    <source>
        <dbReference type="ARBA" id="ARBA00022777"/>
    </source>
</evidence>
<dbReference type="PRINTS" id="PR00477">
    <property type="entry name" value="PHGLYCKINASE"/>
</dbReference>
<keyword evidence="9" id="KW-0324">Glycolysis</keyword>
<comment type="catalytic activity">
    <reaction evidence="1 9 10">
        <text>(2R)-3-phosphoglycerate + ATP = (2R)-3-phospho-glyceroyl phosphate + ADP</text>
        <dbReference type="Rhea" id="RHEA:14801"/>
        <dbReference type="ChEBI" id="CHEBI:30616"/>
        <dbReference type="ChEBI" id="CHEBI:57604"/>
        <dbReference type="ChEBI" id="CHEBI:58272"/>
        <dbReference type="ChEBI" id="CHEBI:456216"/>
        <dbReference type="EC" id="2.7.2.3"/>
    </reaction>
</comment>
<organism evidence="11 12">
    <name type="scientific">Sphingoaurantiacus capsulatus</name>
    <dbReference type="NCBI Taxonomy" id="1771310"/>
    <lineage>
        <taxon>Bacteria</taxon>
        <taxon>Pseudomonadati</taxon>
        <taxon>Pseudomonadota</taxon>
        <taxon>Alphaproteobacteria</taxon>
        <taxon>Sphingomonadales</taxon>
        <taxon>Sphingosinicellaceae</taxon>
        <taxon>Sphingoaurantiacus</taxon>
    </lineage>
</organism>
<dbReference type="GO" id="GO:0016301">
    <property type="term" value="F:kinase activity"/>
    <property type="evidence" value="ECO:0007669"/>
    <property type="project" value="UniProtKB-KW"/>
</dbReference>
<protein>
    <recommendedName>
        <fullName evidence="4 9">Phosphoglycerate kinase</fullName>
        <ecNumber evidence="4 9">2.7.2.3</ecNumber>
    </recommendedName>
</protein>
<evidence type="ECO:0000256" key="8">
    <source>
        <dbReference type="ARBA" id="ARBA00022840"/>
    </source>
</evidence>
<keyword evidence="5 9" id="KW-0808">Transferase</keyword>